<dbReference type="AlphaFoldDB" id="A0A7T8JVD5"/>
<protein>
    <submittedName>
        <fullName evidence="2">Uncharacterized protein</fullName>
    </submittedName>
</protein>
<keyword evidence="1" id="KW-0472">Membrane</keyword>
<feature type="non-terminal residue" evidence="2">
    <location>
        <position position="69"/>
    </location>
</feature>
<dbReference type="Proteomes" id="UP000595437">
    <property type="component" value="Chromosome 18"/>
</dbReference>
<gene>
    <name evidence="2" type="ORF">FKW44_023809</name>
</gene>
<dbReference type="EMBL" id="CP045907">
    <property type="protein sequence ID" value="QQP35546.1"/>
    <property type="molecule type" value="Genomic_DNA"/>
</dbReference>
<evidence type="ECO:0000313" key="2">
    <source>
        <dbReference type="EMBL" id="QQP35546.1"/>
    </source>
</evidence>
<organism evidence="2 3">
    <name type="scientific">Caligus rogercresseyi</name>
    <name type="common">Sea louse</name>
    <dbReference type="NCBI Taxonomy" id="217165"/>
    <lineage>
        <taxon>Eukaryota</taxon>
        <taxon>Metazoa</taxon>
        <taxon>Ecdysozoa</taxon>
        <taxon>Arthropoda</taxon>
        <taxon>Crustacea</taxon>
        <taxon>Multicrustacea</taxon>
        <taxon>Hexanauplia</taxon>
        <taxon>Copepoda</taxon>
        <taxon>Siphonostomatoida</taxon>
        <taxon>Caligidae</taxon>
        <taxon>Caligus</taxon>
    </lineage>
</organism>
<keyword evidence="1" id="KW-0812">Transmembrane</keyword>
<sequence>KEKTSATEELTSIQILLLFVILHWISRFQVRTDSQWRFAGDWSLLSLILGQTVNLKNSYVFIEVLSESI</sequence>
<feature type="non-terminal residue" evidence="2">
    <location>
        <position position="1"/>
    </location>
</feature>
<proteinExistence type="predicted"/>
<keyword evidence="1" id="KW-1133">Transmembrane helix</keyword>
<name>A0A7T8JVD5_CALRO</name>
<keyword evidence="3" id="KW-1185">Reference proteome</keyword>
<accession>A0A7T8JVD5</accession>
<evidence type="ECO:0000256" key="1">
    <source>
        <dbReference type="SAM" id="Phobius"/>
    </source>
</evidence>
<evidence type="ECO:0000313" key="3">
    <source>
        <dbReference type="Proteomes" id="UP000595437"/>
    </source>
</evidence>
<reference evidence="3" key="1">
    <citation type="submission" date="2021-01" db="EMBL/GenBank/DDBJ databases">
        <title>Caligus Genome Assembly.</title>
        <authorList>
            <person name="Gallardo-Escarate C."/>
        </authorList>
    </citation>
    <scope>NUCLEOTIDE SEQUENCE [LARGE SCALE GENOMIC DNA]</scope>
</reference>
<feature type="transmembrane region" description="Helical" evidence="1">
    <location>
        <begin position="12"/>
        <end position="30"/>
    </location>
</feature>